<sequence length="968" mass="106352">MTDLIASPLFPVEELSSETLVKLPPKPNAESASVKLYVVQAEPIIFLQGFSDSDLENRPPSILRGCLFIRVTKPVKVKSISLKLTGVQRTEWPEGIPPKKVDHCEVNHVIQHTWPFFNYLNMYPITANSRNNADFYIPKKDADPDITSFTLDNSLTPVTTGQDSIIASPRPALNPIKSTSSIVSAAFKTIGRSASAKASSTIDLDPIKTNNSMSTISTTTNSDENKLFLPGDYIYSFEQPLRSNLPETTKVTFGSTTYYLDATLERSGTFKTSLTARRPVTIIRAPSQESSEENEPIIINRDWENQLKYEVVVSSKLVVLNSFLPISFRLTPMEKLKIHKLRVSITEHLEYFCRGKRVHRTEPPRKFLLLEHCPPEGCDNLLAVGDNGDEISGKEFDFQVYVPERIGERFRIHPDTSYDEIQSHHWIKLAIRISRSAPTPENPDKRKQYELSIDSPIHVLSPFCVHANTLLPTYTPQIMPALFNNGNPNRTSSIDVMMSPILDGSVILGANLYGPSDSEMPAELMSPQAKPMSPTLTSALNSHTFDTLRNFTGSPICKGFDEPPPAFNESVKDQPPTYEEATKRRSTDTRSSGKSSGSSDNISFRSQPFGSQSNENSNSNVDTSAQEERRSRPRRKNTDDGDLGGSLRFRIQPLRSRSPSRGVSPVTLSAGRRSKLIRSSMLYNSSGSSNAIDATLAAFDDDDSVDPLSPPNGTKDTQASPPIATAKSEPAPIQGSSSSSSASKPPSSSELSHDQPSTSEEYLSAVEAPVDQQSLSSASSSGDLDYRQQTNRSAKNKSPLFGNDNGSDEEDEDELDYDDPIFRSPLLQSTSFNNNGSASIITGSNGSTSALIDQARNQSIIGDMMPVRESVDITHLVKDFKQFGISRKSDHDYWNPMELVDDSGNGNGNGHGPRAKSPVHRLPVNERLNGSKKKSSTDDDTVLTGAVGLKNSDSHESQYEVDQSLSSS</sequence>
<dbReference type="SMART" id="SM01017">
    <property type="entry name" value="Arrestin_C"/>
    <property type="match status" value="1"/>
</dbReference>
<feature type="compositionally biased region" description="Low complexity" evidence="1">
    <location>
        <begin position="655"/>
        <end position="666"/>
    </location>
</feature>
<dbReference type="InterPro" id="IPR011022">
    <property type="entry name" value="Arrestin_C-like"/>
</dbReference>
<dbReference type="GO" id="GO:0070086">
    <property type="term" value="P:ubiquitin-dependent endocytosis"/>
    <property type="evidence" value="ECO:0007669"/>
    <property type="project" value="TreeGrafter"/>
</dbReference>
<organism evidence="3 4">
    <name type="scientific">Ambrosiozyma monospora</name>
    <name type="common">Yeast</name>
    <name type="synonym">Endomycopsis monosporus</name>
    <dbReference type="NCBI Taxonomy" id="43982"/>
    <lineage>
        <taxon>Eukaryota</taxon>
        <taxon>Fungi</taxon>
        <taxon>Dikarya</taxon>
        <taxon>Ascomycota</taxon>
        <taxon>Saccharomycotina</taxon>
        <taxon>Pichiomycetes</taxon>
        <taxon>Pichiales</taxon>
        <taxon>Pichiaceae</taxon>
        <taxon>Ambrosiozyma</taxon>
    </lineage>
</organism>
<dbReference type="InterPro" id="IPR014752">
    <property type="entry name" value="Arrestin-like_C"/>
</dbReference>
<dbReference type="Gene3D" id="2.60.40.640">
    <property type="match status" value="1"/>
</dbReference>
<feature type="compositionally biased region" description="Acidic residues" evidence="1">
    <location>
        <begin position="806"/>
        <end position="817"/>
    </location>
</feature>
<gene>
    <name evidence="3" type="ORF">Amon01_000024200</name>
</gene>
<keyword evidence="4" id="KW-1185">Reference proteome</keyword>
<proteinExistence type="predicted"/>
<evidence type="ECO:0000259" key="2">
    <source>
        <dbReference type="SMART" id="SM01017"/>
    </source>
</evidence>
<dbReference type="OrthoDB" id="2238745at2759"/>
<feature type="region of interest" description="Disordered" evidence="1">
    <location>
        <begin position="893"/>
        <end position="968"/>
    </location>
</feature>
<dbReference type="EMBL" id="BSXU01000069">
    <property type="protein sequence ID" value="GMG19148.1"/>
    <property type="molecule type" value="Genomic_DNA"/>
</dbReference>
<name>A0A9W6YKX0_AMBMO</name>
<accession>A0A9W6YKX0</accession>
<reference evidence="3" key="1">
    <citation type="submission" date="2023-04" db="EMBL/GenBank/DDBJ databases">
        <title>Ambrosiozyma monospora NBRC 1965.</title>
        <authorList>
            <person name="Ichikawa N."/>
            <person name="Sato H."/>
            <person name="Tonouchi N."/>
        </authorList>
    </citation>
    <scope>NUCLEOTIDE SEQUENCE</scope>
    <source>
        <strain evidence="3">NBRC 1965</strain>
    </source>
</reference>
<dbReference type="PANTHER" id="PTHR11188">
    <property type="entry name" value="ARRESTIN DOMAIN CONTAINING PROTEIN"/>
    <property type="match status" value="1"/>
</dbReference>
<dbReference type="Proteomes" id="UP001165063">
    <property type="component" value="Unassembled WGS sequence"/>
</dbReference>
<comment type="caution">
    <text evidence="3">The sequence shown here is derived from an EMBL/GenBank/DDBJ whole genome shotgun (WGS) entry which is preliminary data.</text>
</comment>
<dbReference type="InterPro" id="IPR014756">
    <property type="entry name" value="Ig_E-set"/>
</dbReference>
<evidence type="ECO:0000256" key="1">
    <source>
        <dbReference type="SAM" id="MobiDB-lite"/>
    </source>
</evidence>
<protein>
    <submittedName>
        <fullName evidence="3">Unnamed protein product</fullName>
    </submittedName>
</protein>
<dbReference type="Pfam" id="PF02752">
    <property type="entry name" value="Arrestin_C"/>
    <property type="match status" value="1"/>
</dbReference>
<dbReference type="AlphaFoldDB" id="A0A9W6YKX0"/>
<feature type="compositionally biased region" description="Low complexity" evidence="1">
    <location>
        <begin position="589"/>
        <end position="600"/>
    </location>
</feature>
<evidence type="ECO:0000313" key="3">
    <source>
        <dbReference type="EMBL" id="GMG19148.1"/>
    </source>
</evidence>
<dbReference type="PANTHER" id="PTHR11188:SF174">
    <property type="entry name" value="ARRESTIN-RELATED TRAFFICKING ADAPTER 10-RELATED"/>
    <property type="match status" value="1"/>
</dbReference>
<feature type="region of interest" description="Disordered" evidence="1">
    <location>
        <begin position="556"/>
        <end position="669"/>
    </location>
</feature>
<feature type="domain" description="Arrestin C-terminal-like" evidence="2">
    <location>
        <begin position="303"/>
        <end position="463"/>
    </location>
</feature>
<dbReference type="SUPFAM" id="SSF81296">
    <property type="entry name" value="E set domains"/>
    <property type="match status" value="1"/>
</dbReference>
<dbReference type="GO" id="GO:0030674">
    <property type="term" value="F:protein-macromolecule adaptor activity"/>
    <property type="evidence" value="ECO:0007669"/>
    <property type="project" value="TreeGrafter"/>
</dbReference>
<feature type="region of interest" description="Disordered" evidence="1">
    <location>
        <begin position="701"/>
        <end position="817"/>
    </location>
</feature>
<dbReference type="InterPro" id="IPR050357">
    <property type="entry name" value="Arrestin_domain-protein"/>
</dbReference>
<evidence type="ECO:0000313" key="4">
    <source>
        <dbReference type="Proteomes" id="UP001165063"/>
    </source>
</evidence>
<dbReference type="GO" id="GO:0031625">
    <property type="term" value="F:ubiquitin protein ligase binding"/>
    <property type="evidence" value="ECO:0007669"/>
    <property type="project" value="TreeGrafter"/>
</dbReference>
<feature type="compositionally biased region" description="Polar residues" evidence="1">
    <location>
        <begin position="601"/>
        <end position="624"/>
    </location>
</feature>
<dbReference type="GO" id="GO:0005829">
    <property type="term" value="C:cytosol"/>
    <property type="evidence" value="ECO:0007669"/>
    <property type="project" value="TreeGrafter"/>
</dbReference>
<feature type="compositionally biased region" description="Low complexity" evidence="1">
    <location>
        <begin position="728"/>
        <end position="750"/>
    </location>
</feature>